<keyword evidence="4 7" id="KW-0540">Nuclease</keyword>
<sequence>MRFLHTADWHIGKKLHGFDLVEEQRDAYQQILAIADEEHVDAVVIAGDLYDRKVASELSVNELDDMIRDLNLTHHYPILAISGNHDSATRLGSGSHWYEATQFYLHTTVAQAMKPVELDDTQFFLLPYFEPFQVRHFFEDDAIQNVQQAMNRLVTEMQQQFDPSKKHVLVAHFFAAGSEHVDSETSVEVGGLDAIAVDSLSAFDYVALGHLHGKDALHAEKVKYSGSPVKFSLSEANQQKGVWIVDTAEMSTAFKTITPVKDIQVLTESFETLIDPKYYETVNRDNFIAISLADTQQITDVMARLRKIYPSIISIDRQNGIEIAEQQSRVDPNLDPLVLLDHFYEEATGGSLTNEQHKWAALTLTDAMGEETV</sequence>
<dbReference type="eggNOG" id="COG0420">
    <property type="taxonomic scope" value="Bacteria"/>
</dbReference>
<comment type="caution">
    <text evidence="10">The sequence shown here is derived from an EMBL/GenBank/DDBJ whole genome shotgun (WGS) entry which is preliminary data.</text>
</comment>
<evidence type="ECO:0000259" key="8">
    <source>
        <dbReference type="Pfam" id="PF00149"/>
    </source>
</evidence>
<proteinExistence type="inferred from homology"/>
<dbReference type="Pfam" id="PF12320">
    <property type="entry name" value="SbcD_C"/>
    <property type="match status" value="1"/>
</dbReference>
<dbReference type="OrthoDB" id="9773856at2"/>
<evidence type="ECO:0000256" key="3">
    <source>
        <dbReference type="ARBA" id="ARBA00013365"/>
    </source>
</evidence>
<feature type="domain" description="Nuclease SbcCD subunit D C-terminal" evidence="9">
    <location>
        <begin position="261"/>
        <end position="347"/>
    </location>
</feature>
<dbReference type="RefSeq" id="WP_034525972.1">
    <property type="nucleotide sequence ID" value="NZ_BBAZ01000008.1"/>
</dbReference>
<keyword evidence="11" id="KW-1185">Reference proteome</keyword>
<dbReference type="GO" id="GO:0004519">
    <property type="term" value="F:endonuclease activity"/>
    <property type="evidence" value="ECO:0007669"/>
    <property type="project" value="UniProtKB-KW"/>
</dbReference>
<comment type="similarity">
    <text evidence="1 7">Belongs to the SbcD family.</text>
</comment>
<dbReference type="GO" id="GO:0006260">
    <property type="term" value="P:DNA replication"/>
    <property type="evidence" value="ECO:0007669"/>
    <property type="project" value="UniProtKB-KW"/>
</dbReference>
<evidence type="ECO:0000256" key="5">
    <source>
        <dbReference type="ARBA" id="ARBA00022801"/>
    </source>
</evidence>
<dbReference type="GO" id="GO:0006310">
    <property type="term" value="P:DNA recombination"/>
    <property type="evidence" value="ECO:0007669"/>
    <property type="project" value="UniProtKB-KW"/>
</dbReference>
<dbReference type="CDD" id="cd00840">
    <property type="entry name" value="MPP_Mre11_N"/>
    <property type="match status" value="1"/>
</dbReference>
<evidence type="ECO:0000256" key="6">
    <source>
        <dbReference type="ARBA" id="ARBA00022839"/>
    </source>
</evidence>
<dbReference type="InterPro" id="IPR041796">
    <property type="entry name" value="Mre11_N"/>
</dbReference>
<evidence type="ECO:0000313" key="11">
    <source>
        <dbReference type="Proteomes" id="UP000028700"/>
    </source>
</evidence>
<feature type="domain" description="Calcineurin-like phosphoesterase" evidence="8">
    <location>
        <begin position="1"/>
        <end position="213"/>
    </location>
</feature>
<gene>
    <name evidence="7 10" type="primary">sbcD</name>
    <name evidence="10" type="ORF">LOSG293_020450</name>
</gene>
<dbReference type="PANTHER" id="PTHR30337">
    <property type="entry name" value="COMPONENT OF ATP-DEPENDENT DSDNA EXONUCLEASE"/>
    <property type="match status" value="1"/>
</dbReference>
<evidence type="ECO:0000259" key="9">
    <source>
        <dbReference type="Pfam" id="PF12320"/>
    </source>
</evidence>
<keyword evidence="7" id="KW-0233">DNA recombination</keyword>
<dbReference type="InterPro" id="IPR026843">
    <property type="entry name" value="SbcD_C"/>
</dbReference>
<comment type="subunit">
    <text evidence="2 7">Heterodimer of SbcC and SbcD.</text>
</comment>
<dbReference type="Pfam" id="PF00149">
    <property type="entry name" value="Metallophos"/>
    <property type="match status" value="1"/>
</dbReference>
<dbReference type="InterPro" id="IPR050535">
    <property type="entry name" value="DNA_Repair-Maintenance_Comp"/>
</dbReference>
<dbReference type="AlphaFoldDB" id="A0A081BGD9"/>
<protein>
    <recommendedName>
        <fullName evidence="3 7">Nuclease SbcCD subunit D</fullName>
    </recommendedName>
</protein>
<name>A0A081BGD9_9LACO</name>
<keyword evidence="7" id="KW-0255">Endonuclease</keyword>
<dbReference type="Proteomes" id="UP000028700">
    <property type="component" value="Unassembled WGS sequence"/>
</dbReference>
<dbReference type="STRING" id="1291743.LOSG293_020450"/>
<accession>A0A081BGD9</accession>
<dbReference type="InterPro" id="IPR004843">
    <property type="entry name" value="Calcineurin-like_PHP"/>
</dbReference>
<keyword evidence="6 7" id="KW-0269">Exonuclease</keyword>
<organism evidence="10 11">
    <name type="scientific">Secundilactobacillus oryzae JCM 18671</name>
    <dbReference type="NCBI Taxonomy" id="1291743"/>
    <lineage>
        <taxon>Bacteria</taxon>
        <taxon>Bacillati</taxon>
        <taxon>Bacillota</taxon>
        <taxon>Bacilli</taxon>
        <taxon>Lactobacillales</taxon>
        <taxon>Lactobacillaceae</taxon>
        <taxon>Secundilactobacillus</taxon>
    </lineage>
</organism>
<dbReference type="InterPro" id="IPR004593">
    <property type="entry name" value="SbcD"/>
</dbReference>
<evidence type="ECO:0000256" key="2">
    <source>
        <dbReference type="ARBA" id="ARBA00011322"/>
    </source>
</evidence>
<comment type="function">
    <text evidence="7">SbcCD cleaves DNA hairpin structures. These structures can inhibit DNA replication and are intermediates in certain DNA recombination reactions. The complex acts as a 3'-&gt;5' double strand exonuclease that can open hairpins. It also has a 5' single-strand endonuclease activity.</text>
</comment>
<dbReference type="GO" id="GO:0008408">
    <property type="term" value="F:3'-5' exonuclease activity"/>
    <property type="evidence" value="ECO:0007669"/>
    <property type="project" value="InterPro"/>
</dbReference>
<dbReference type="NCBIfam" id="TIGR00619">
    <property type="entry name" value="sbcd"/>
    <property type="match status" value="1"/>
</dbReference>
<keyword evidence="5 7" id="KW-0378">Hydrolase</keyword>
<dbReference type="PANTHER" id="PTHR30337:SF0">
    <property type="entry name" value="NUCLEASE SBCCD SUBUNIT D"/>
    <property type="match status" value="1"/>
</dbReference>
<dbReference type="InterPro" id="IPR029052">
    <property type="entry name" value="Metallo-depent_PP-like"/>
</dbReference>
<evidence type="ECO:0000256" key="1">
    <source>
        <dbReference type="ARBA" id="ARBA00010555"/>
    </source>
</evidence>
<evidence type="ECO:0000256" key="4">
    <source>
        <dbReference type="ARBA" id="ARBA00022722"/>
    </source>
</evidence>
<evidence type="ECO:0000256" key="7">
    <source>
        <dbReference type="RuleBase" id="RU363069"/>
    </source>
</evidence>
<reference evidence="10" key="1">
    <citation type="journal article" date="2014" name="Genome Announc.">
        <title>Draft Genome Sequence of Lactobacillus oryzae Strain SG293T.</title>
        <authorList>
            <person name="Tanizawa Y."/>
            <person name="Fujisawa T."/>
            <person name="Mochizuki T."/>
            <person name="Kaminuma E."/>
            <person name="Nakamura Y."/>
            <person name="Tohno M."/>
        </authorList>
    </citation>
    <scope>NUCLEOTIDE SEQUENCE [LARGE SCALE GENOMIC DNA]</scope>
    <source>
        <strain evidence="10">SG293</strain>
    </source>
</reference>
<evidence type="ECO:0000313" key="10">
    <source>
        <dbReference type="EMBL" id="GAK47107.1"/>
    </source>
</evidence>
<dbReference type="EMBL" id="BBJM01000002">
    <property type="protein sequence ID" value="GAK47107.1"/>
    <property type="molecule type" value="Genomic_DNA"/>
</dbReference>
<dbReference type="Gene3D" id="3.60.21.10">
    <property type="match status" value="1"/>
</dbReference>
<dbReference type="SUPFAM" id="SSF56300">
    <property type="entry name" value="Metallo-dependent phosphatases"/>
    <property type="match status" value="1"/>
</dbReference>
<keyword evidence="7" id="KW-0235">DNA replication</keyword>